<feature type="transmembrane region" description="Helical" evidence="5">
    <location>
        <begin position="424"/>
        <end position="445"/>
    </location>
</feature>
<keyword evidence="2 5" id="KW-0812">Transmembrane</keyword>
<evidence type="ECO:0000313" key="7">
    <source>
        <dbReference type="EMBL" id="TFD45842.1"/>
    </source>
</evidence>
<dbReference type="CDD" id="cd17321">
    <property type="entry name" value="MFS_MMR_MDR_like"/>
    <property type="match status" value="1"/>
</dbReference>
<feature type="transmembrane region" description="Helical" evidence="5">
    <location>
        <begin position="132"/>
        <end position="153"/>
    </location>
</feature>
<dbReference type="OrthoDB" id="7375466at2"/>
<proteinExistence type="predicted"/>
<dbReference type="Pfam" id="PF07690">
    <property type="entry name" value="MFS_1"/>
    <property type="match status" value="1"/>
</dbReference>
<protein>
    <submittedName>
        <fullName evidence="7">MFS transporter</fullName>
    </submittedName>
</protein>
<evidence type="ECO:0000256" key="5">
    <source>
        <dbReference type="SAM" id="Phobius"/>
    </source>
</evidence>
<organism evidence="7 8">
    <name type="scientific">Cryobacterium frigoriphilum</name>
    <dbReference type="NCBI Taxonomy" id="1259150"/>
    <lineage>
        <taxon>Bacteria</taxon>
        <taxon>Bacillati</taxon>
        <taxon>Actinomycetota</taxon>
        <taxon>Actinomycetes</taxon>
        <taxon>Micrococcales</taxon>
        <taxon>Microbacteriaceae</taxon>
        <taxon>Cryobacterium</taxon>
    </lineage>
</organism>
<dbReference type="EMBL" id="SOHE01000079">
    <property type="protein sequence ID" value="TFD45842.1"/>
    <property type="molecule type" value="Genomic_DNA"/>
</dbReference>
<dbReference type="PRINTS" id="PR01036">
    <property type="entry name" value="TCRTETB"/>
</dbReference>
<dbReference type="PROSITE" id="PS50850">
    <property type="entry name" value="MFS"/>
    <property type="match status" value="1"/>
</dbReference>
<reference evidence="7 8" key="1">
    <citation type="submission" date="2019-03" db="EMBL/GenBank/DDBJ databases">
        <title>Genomics of glacier-inhabiting Cryobacterium strains.</title>
        <authorList>
            <person name="Liu Q."/>
            <person name="Xin Y.-H."/>
        </authorList>
    </citation>
    <scope>NUCLEOTIDE SEQUENCE [LARGE SCALE GENOMIC DNA]</scope>
    <source>
        <strain evidence="7 8">Hh14</strain>
    </source>
</reference>
<dbReference type="RefSeq" id="WP_134520930.1">
    <property type="nucleotide sequence ID" value="NZ_SOHE01000079.1"/>
</dbReference>
<feature type="transmembrane region" description="Helical" evidence="5">
    <location>
        <begin position="323"/>
        <end position="352"/>
    </location>
</feature>
<dbReference type="Gene3D" id="1.20.1250.20">
    <property type="entry name" value="MFS general substrate transporter like domains"/>
    <property type="match status" value="1"/>
</dbReference>
<feature type="transmembrane region" description="Helical" evidence="5">
    <location>
        <begin position="106"/>
        <end position="126"/>
    </location>
</feature>
<name>A0A4R8ZU12_9MICO</name>
<feature type="transmembrane region" description="Helical" evidence="5">
    <location>
        <begin position="389"/>
        <end position="412"/>
    </location>
</feature>
<dbReference type="SUPFAM" id="SSF103473">
    <property type="entry name" value="MFS general substrate transporter"/>
    <property type="match status" value="1"/>
</dbReference>
<feature type="domain" description="Major facilitator superfamily (MFS) profile" evidence="6">
    <location>
        <begin position="41"/>
        <end position="527"/>
    </location>
</feature>
<dbReference type="InterPro" id="IPR036259">
    <property type="entry name" value="MFS_trans_sf"/>
</dbReference>
<dbReference type="Gene3D" id="1.20.1720.10">
    <property type="entry name" value="Multidrug resistance protein D"/>
    <property type="match status" value="1"/>
</dbReference>
<dbReference type="AlphaFoldDB" id="A0A4R8ZU12"/>
<dbReference type="GO" id="GO:0022857">
    <property type="term" value="F:transmembrane transporter activity"/>
    <property type="evidence" value="ECO:0007669"/>
    <property type="project" value="InterPro"/>
</dbReference>
<dbReference type="PANTHER" id="PTHR42718">
    <property type="entry name" value="MAJOR FACILITATOR SUPERFAMILY MULTIDRUG TRANSPORTER MFSC"/>
    <property type="match status" value="1"/>
</dbReference>
<keyword evidence="4 5" id="KW-0472">Membrane</keyword>
<keyword evidence="8" id="KW-1185">Reference proteome</keyword>
<feature type="transmembrane region" description="Helical" evidence="5">
    <location>
        <begin position="165"/>
        <end position="187"/>
    </location>
</feature>
<evidence type="ECO:0000256" key="1">
    <source>
        <dbReference type="ARBA" id="ARBA00004651"/>
    </source>
</evidence>
<evidence type="ECO:0000256" key="3">
    <source>
        <dbReference type="ARBA" id="ARBA00022989"/>
    </source>
</evidence>
<feature type="transmembrane region" description="Helical" evidence="5">
    <location>
        <begin position="256"/>
        <end position="274"/>
    </location>
</feature>
<feature type="transmembrane region" description="Helical" evidence="5">
    <location>
        <begin position="199"/>
        <end position="219"/>
    </location>
</feature>
<feature type="transmembrane region" description="Helical" evidence="5">
    <location>
        <begin position="503"/>
        <end position="522"/>
    </location>
</feature>
<dbReference type="InterPro" id="IPR020846">
    <property type="entry name" value="MFS_dom"/>
</dbReference>
<comment type="caution">
    <text evidence="7">The sequence shown here is derived from an EMBL/GenBank/DDBJ whole genome shotgun (WGS) entry which is preliminary data.</text>
</comment>
<evidence type="ECO:0000256" key="2">
    <source>
        <dbReference type="ARBA" id="ARBA00022692"/>
    </source>
</evidence>
<gene>
    <name evidence="7" type="ORF">E3T55_18030</name>
</gene>
<feature type="transmembrane region" description="Helical" evidence="5">
    <location>
        <begin position="75"/>
        <end position="94"/>
    </location>
</feature>
<dbReference type="Proteomes" id="UP000297447">
    <property type="component" value="Unassembled WGS sequence"/>
</dbReference>
<dbReference type="GO" id="GO:0005886">
    <property type="term" value="C:plasma membrane"/>
    <property type="evidence" value="ECO:0007669"/>
    <property type="project" value="UniProtKB-SubCell"/>
</dbReference>
<feature type="transmembrane region" description="Helical" evidence="5">
    <location>
        <begin position="280"/>
        <end position="302"/>
    </location>
</feature>
<evidence type="ECO:0000313" key="8">
    <source>
        <dbReference type="Proteomes" id="UP000297447"/>
    </source>
</evidence>
<feature type="transmembrane region" description="Helical" evidence="5">
    <location>
        <begin position="42"/>
        <end position="63"/>
    </location>
</feature>
<evidence type="ECO:0000256" key="4">
    <source>
        <dbReference type="ARBA" id="ARBA00023136"/>
    </source>
</evidence>
<sequence>MPDSIPDRTRPAEPVAPASGAPAFGAPVFGAPAVSRRAWQALIVLLAGMFMALLDTTIVNVALPSIRTSIDASEATLSWIISGYALAFGLALIPAGRIGDRIGHKWVFFTGLALFTLASLACGLAQSDVQLIVARVVQGLAGGIFVPAVTAVIQLMFPPQARGKAFAIMGSVIGVSTALGPIVGGLIIEAFGTDIGWRLVFGVNLPIGVLALVATVFLLPSGAEARAHAGVTAVTAATRATGSPAGAAVGRAGVDVVGLLLLSGGLVALLVPLIEGEDRGWPLWTFLTLGGGVLLIVAFFAWEVSYARRGLSPLVPPHLFSHPAFTGGVVLALVYFAAFTSIFFTISILWQAGLGHTALESGLVSIPFAIGTIVAASQSDRLTRLLGRNVLVIGVTLVTIGLIWIWLVLLLVEPVTLTNWHLLPPLLIAGLGSGCFIAPNVQFIVATVDRTEAGAASGVVGVMQRVGSAVGIAVIGSVFFGTLNVTGPSAANLATAFTHSATMAMAVSAGFSVLALVLVFALPKRLASAGPGH</sequence>
<keyword evidence="3 5" id="KW-1133">Transmembrane helix</keyword>
<dbReference type="InterPro" id="IPR011701">
    <property type="entry name" value="MFS"/>
</dbReference>
<feature type="transmembrane region" description="Helical" evidence="5">
    <location>
        <begin position="358"/>
        <end position="377"/>
    </location>
</feature>
<accession>A0A4R8ZU12</accession>
<evidence type="ECO:0000259" key="6">
    <source>
        <dbReference type="PROSITE" id="PS50850"/>
    </source>
</evidence>
<comment type="subcellular location">
    <subcellularLocation>
        <location evidence="1">Cell membrane</location>
        <topology evidence="1">Multi-pass membrane protein</topology>
    </subcellularLocation>
</comment>
<feature type="transmembrane region" description="Helical" evidence="5">
    <location>
        <begin position="466"/>
        <end position="483"/>
    </location>
</feature>
<dbReference type="PANTHER" id="PTHR42718:SF39">
    <property type="entry name" value="ACTINORHODIN TRANSPORTER-RELATED"/>
    <property type="match status" value="1"/>
</dbReference>